<sequence>MLGRKKNGPQAIGVSRGGLNTKIHAVCDALGNPLRFKLTAGNKSDTPELIGLIQDLPGQELLADKIYDSEPPRVSWRPFGLSQTSTAVA</sequence>
<evidence type="ECO:0000259" key="1">
    <source>
        <dbReference type="Pfam" id="PF01609"/>
    </source>
</evidence>
<proteinExistence type="predicted"/>
<organism evidence="2 3">
    <name type="scientific">Simplicispira metamorpha</name>
    <dbReference type="NCBI Taxonomy" id="80881"/>
    <lineage>
        <taxon>Bacteria</taxon>
        <taxon>Pseudomonadati</taxon>
        <taxon>Pseudomonadota</taxon>
        <taxon>Betaproteobacteria</taxon>
        <taxon>Burkholderiales</taxon>
        <taxon>Comamonadaceae</taxon>
        <taxon>Simplicispira</taxon>
    </lineage>
</organism>
<dbReference type="EMBL" id="SLXH01000035">
    <property type="protein sequence ID" value="TCP12946.1"/>
    <property type="molecule type" value="Genomic_DNA"/>
</dbReference>
<dbReference type="InterPro" id="IPR002559">
    <property type="entry name" value="Transposase_11"/>
</dbReference>
<dbReference type="GO" id="GO:0006313">
    <property type="term" value="P:DNA transposition"/>
    <property type="evidence" value="ECO:0007669"/>
    <property type="project" value="InterPro"/>
</dbReference>
<feature type="domain" description="Transposase IS4-like" evidence="1">
    <location>
        <begin position="18"/>
        <end position="70"/>
    </location>
</feature>
<gene>
    <name evidence="2" type="ORF">EV674_1351</name>
</gene>
<name>A0A4R2N0N0_9BURK</name>
<dbReference type="RefSeq" id="WP_241525016.1">
    <property type="nucleotide sequence ID" value="NZ_QXNC01000037.1"/>
</dbReference>
<dbReference type="GO" id="GO:0003677">
    <property type="term" value="F:DNA binding"/>
    <property type="evidence" value="ECO:0007669"/>
    <property type="project" value="InterPro"/>
</dbReference>
<dbReference type="AlphaFoldDB" id="A0A4R2N0N0"/>
<keyword evidence="3" id="KW-1185">Reference proteome</keyword>
<evidence type="ECO:0000313" key="3">
    <source>
        <dbReference type="Proteomes" id="UP000295182"/>
    </source>
</evidence>
<dbReference type="Pfam" id="PF01609">
    <property type="entry name" value="DDE_Tnp_1"/>
    <property type="match status" value="1"/>
</dbReference>
<dbReference type="Proteomes" id="UP000295182">
    <property type="component" value="Unassembled WGS sequence"/>
</dbReference>
<protein>
    <submittedName>
        <fullName evidence="2">DDE family transposase</fullName>
    </submittedName>
</protein>
<evidence type="ECO:0000313" key="2">
    <source>
        <dbReference type="EMBL" id="TCP12946.1"/>
    </source>
</evidence>
<dbReference type="GO" id="GO:0004803">
    <property type="term" value="F:transposase activity"/>
    <property type="evidence" value="ECO:0007669"/>
    <property type="project" value="InterPro"/>
</dbReference>
<comment type="caution">
    <text evidence="2">The sequence shown here is derived from an EMBL/GenBank/DDBJ whole genome shotgun (WGS) entry which is preliminary data.</text>
</comment>
<accession>A0A4R2N0N0</accession>
<reference evidence="2 3" key="1">
    <citation type="submission" date="2019-03" db="EMBL/GenBank/DDBJ databases">
        <title>Genomic Encyclopedia of Type Strains, Phase IV (KMG-IV): sequencing the most valuable type-strain genomes for metagenomic binning, comparative biology and taxonomic classification.</title>
        <authorList>
            <person name="Goeker M."/>
        </authorList>
    </citation>
    <scope>NUCLEOTIDE SEQUENCE [LARGE SCALE GENOMIC DNA]</scope>
    <source>
        <strain evidence="2 3">DSM 1837</strain>
    </source>
</reference>